<evidence type="ECO:0000259" key="1">
    <source>
        <dbReference type="Pfam" id="PF07985"/>
    </source>
</evidence>
<proteinExistence type="predicted"/>
<dbReference type="PANTHER" id="PTHR42080">
    <property type="entry name" value="SRR1 DOMAIN-CONTAINING PROTEIN"/>
    <property type="match status" value="1"/>
</dbReference>
<dbReference type="Proteomes" id="UP000799324">
    <property type="component" value="Unassembled WGS sequence"/>
</dbReference>
<evidence type="ECO:0000313" key="3">
    <source>
        <dbReference type="Proteomes" id="UP000799324"/>
    </source>
</evidence>
<feature type="domain" description="SRR1-like" evidence="1">
    <location>
        <begin position="202"/>
        <end position="349"/>
    </location>
</feature>
<sequence>MSAHLDLNDISAELQRKTRRYFSRPLLLEAASTLEAAQAELRNSEGFSEFSAPGFDDYREKIWPPEKVQWAKGMGIHVHFTRWVCQGRSLDPGAETFAPMFWKPLFKLKCNHNHDDAVEDADMEILSTEILKPAVCSADGRALDSSCGSIVASTNEPLSTTFMEVSHKSMTAMTEAWQAPNNPVRTHFEATLNKQFNLNSSSSPAVHIKNIVCIGLGKMHFLKNGLYDETACNGPAHKNQHQHMFASYLSAYLSTYYASHGLLSPTDPFPIPIYAHDPAYTSRDVALLSQINPPITVLSDPYHYLQMDSHTLVIAINVMKIVPYLEIMADLLHESGGPAAILTNTIVEQKGNAQGLVHQLDLCTPPVLEMMRGFREAPVMDRDFGKEEVGMAGGWTRGWNRYSLYTRR</sequence>
<accession>A0A6A6T6I1</accession>
<dbReference type="InterPro" id="IPR012942">
    <property type="entry name" value="SRR1-like"/>
</dbReference>
<keyword evidence="3" id="KW-1185">Reference proteome</keyword>
<organism evidence="2 3">
    <name type="scientific">Lophiostoma macrostomum CBS 122681</name>
    <dbReference type="NCBI Taxonomy" id="1314788"/>
    <lineage>
        <taxon>Eukaryota</taxon>
        <taxon>Fungi</taxon>
        <taxon>Dikarya</taxon>
        <taxon>Ascomycota</taxon>
        <taxon>Pezizomycotina</taxon>
        <taxon>Dothideomycetes</taxon>
        <taxon>Pleosporomycetidae</taxon>
        <taxon>Pleosporales</taxon>
        <taxon>Lophiostomataceae</taxon>
        <taxon>Lophiostoma</taxon>
    </lineage>
</organism>
<dbReference type="PANTHER" id="PTHR42080:SF1">
    <property type="entry name" value="SRR1-LIKE DOMAIN-CONTAINING PROTEIN"/>
    <property type="match status" value="1"/>
</dbReference>
<dbReference type="Pfam" id="PF07985">
    <property type="entry name" value="SRR1"/>
    <property type="match status" value="1"/>
</dbReference>
<dbReference type="OrthoDB" id="3684667at2759"/>
<dbReference type="AlphaFoldDB" id="A0A6A6T6I1"/>
<name>A0A6A6T6I1_9PLEO</name>
<dbReference type="EMBL" id="MU004364">
    <property type="protein sequence ID" value="KAF2654438.1"/>
    <property type="molecule type" value="Genomic_DNA"/>
</dbReference>
<evidence type="ECO:0000313" key="2">
    <source>
        <dbReference type="EMBL" id="KAF2654438.1"/>
    </source>
</evidence>
<reference evidence="2" key="1">
    <citation type="journal article" date="2020" name="Stud. Mycol.">
        <title>101 Dothideomycetes genomes: a test case for predicting lifestyles and emergence of pathogens.</title>
        <authorList>
            <person name="Haridas S."/>
            <person name="Albert R."/>
            <person name="Binder M."/>
            <person name="Bloem J."/>
            <person name="Labutti K."/>
            <person name="Salamov A."/>
            <person name="Andreopoulos B."/>
            <person name="Baker S."/>
            <person name="Barry K."/>
            <person name="Bills G."/>
            <person name="Bluhm B."/>
            <person name="Cannon C."/>
            <person name="Castanera R."/>
            <person name="Culley D."/>
            <person name="Daum C."/>
            <person name="Ezra D."/>
            <person name="Gonzalez J."/>
            <person name="Henrissat B."/>
            <person name="Kuo A."/>
            <person name="Liang C."/>
            <person name="Lipzen A."/>
            <person name="Lutzoni F."/>
            <person name="Magnuson J."/>
            <person name="Mondo S."/>
            <person name="Nolan M."/>
            <person name="Ohm R."/>
            <person name="Pangilinan J."/>
            <person name="Park H.-J."/>
            <person name="Ramirez L."/>
            <person name="Alfaro M."/>
            <person name="Sun H."/>
            <person name="Tritt A."/>
            <person name="Yoshinaga Y."/>
            <person name="Zwiers L.-H."/>
            <person name="Turgeon B."/>
            <person name="Goodwin S."/>
            <person name="Spatafora J."/>
            <person name="Crous P."/>
            <person name="Grigoriev I."/>
        </authorList>
    </citation>
    <scope>NUCLEOTIDE SEQUENCE</scope>
    <source>
        <strain evidence="2">CBS 122681</strain>
    </source>
</reference>
<protein>
    <recommendedName>
        <fullName evidence="1">SRR1-like domain-containing protein</fullName>
    </recommendedName>
</protein>
<gene>
    <name evidence="2" type="ORF">K491DRAFT_472334</name>
</gene>